<dbReference type="FunFam" id="3.20.20.100:FF:000004">
    <property type="entry name" value="Oxidoreductase, aldo/keto reductase"/>
    <property type="match status" value="1"/>
</dbReference>
<dbReference type="PANTHER" id="PTHR43364">
    <property type="entry name" value="NADH-SPECIFIC METHYLGLYOXAL REDUCTASE-RELATED"/>
    <property type="match status" value="1"/>
</dbReference>
<evidence type="ECO:0000259" key="2">
    <source>
        <dbReference type="Pfam" id="PF00248"/>
    </source>
</evidence>
<dbReference type="Proteomes" id="UP000198983">
    <property type="component" value="Chromosome I"/>
</dbReference>
<dbReference type="STRING" id="117157.SAMN04489717_4636"/>
<dbReference type="GO" id="GO:0005829">
    <property type="term" value="C:cytosol"/>
    <property type="evidence" value="ECO:0007669"/>
    <property type="project" value="TreeGrafter"/>
</dbReference>
<dbReference type="PANTHER" id="PTHR43364:SF18">
    <property type="entry name" value="OXIDOREDUCTASE"/>
    <property type="match status" value="1"/>
</dbReference>
<organism evidence="3 4">
    <name type="scientific">Actinopolymorpha singaporensis</name>
    <dbReference type="NCBI Taxonomy" id="117157"/>
    <lineage>
        <taxon>Bacteria</taxon>
        <taxon>Bacillati</taxon>
        <taxon>Actinomycetota</taxon>
        <taxon>Actinomycetes</taxon>
        <taxon>Propionibacteriales</taxon>
        <taxon>Actinopolymorphaceae</taxon>
        <taxon>Actinopolymorpha</taxon>
    </lineage>
</organism>
<dbReference type="EMBL" id="LT629732">
    <property type="protein sequence ID" value="SDS99660.1"/>
    <property type="molecule type" value="Genomic_DNA"/>
</dbReference>
<evidence type="ECO:0000256" key="1">
    <source>
        <dbReference type="ARBA" id="ARBA00023002"/>
    </source>
</evidence>
<evidence type="ECO:0000313" key="4">
    <source>
        <dbReference type="Proteomes" id="UP000198983"/>
    </source>
</evidence>
<evidence type="ECO:0000313" key="3">
    <source>
        <dbReference type="EMBL" id="SDS99660.1"/>
    </source>
</evidence>
<keyword evidence="4" id="KW-1185">Reference proteome</keyword>
<dbReference type="OrthoDB" id="3664926at2"/>
<dbReference type="InterPro" id="IPR050523">
    <property type="entry name" value="AKR_Detox_Biosynth"/>
</dbReference>
<dbReference type="InterPro" id="IPR023210">
    <property type="entry name" value="NADP_OxRdtase_dom"/>
</dbReference>
<feature type="domain" description="NADP-dependent oxidoreductase" evidence="2">
    <location>
        <begin position="15"/>
        <end position="312"/>
    </location>
</feature>
<dbReference type="AlphaFoldDB" id="A0A1H1WSP1"/>
<name>A0A1H1WSP1_9ACTN</name>
<dbReference type="InterPro" id="IPR036812">
    <property type="entry name" value="NAD(P)_OxRdtase_dom_sf"/>
</dbReference>
<proteinExistence type="predicted"/>
<reference evidence="3 4" key="1">
    <citation type="submission" date="2016-10" db="EMBL/GenBank/DDBJ databases">
        <authorList>
            <person name="de Groot N.N."/>
        </authorList>
    </citation>
    <scope>NUCLEOTIDE SEQUENCE [LARGE SCALE GENOMIC DNA]</scope>
    <source>
        <strain evidence="3 4">DSM 22024</strain>
    </source>
</reference>
<dbReference type="Gene3D" id="3.20.20.100">
    <property type="entry name" value="NADP-dependent oxidoreductase domain"/>
    <property type="match status" value="1"/>
</dbReference>
<dbReference type="RefSeq" id="WP_092655702.1">
    <property type="nucleotide sequence ID" value="NZ_LT629732.1"/>
</dbReference>
<gene>
    <name evidence="3" type="ORF">SAMN04489717_4636</name>
</gene>
<dbReference type="SUPFAM" id="SSF51430">
    <property type="entry name" value="NAD(P)-linked oxidoreductase"/>
    <property type="match status" value="1"/>
</dbReference>
<sequence length="323" mass="34834">MQQRHLGRTGLRVSRLALGTMTWGRDTDEHEAREQLTAFVDAGGTLVDTAAGYADGDSERVLGRLLGEVVPRENLVLATKGGVSRRGGHRVVDVSRRTLLAELDGSLRRLGVDTVDLWQLHTWSPAVPLEETLSALDFAVSSGRARYVGISNYTGWQTAHAATYQQAWPGRATLASTQVEYSLLQRGIEREVLPAAEALGLGVLPWSPLGRGVLTGKYRAGTPADSRAASPHFERFVGVYLDKRSYRIVDAVCRAAEGLGLSPLEVALAWVRDRPGVTAPVVGARTAAQLRGSLTVDDIELPPEISAALDDVSAPPLGYPERR</sequence>
<dbReference type="GO" id="GO:0016491">
    <property type="term" value="F:oxidoreductase activity"/>
    <property type="evidence" value="ECO:0007669"/>
    <property type="project" value="UniProtKB-KW"/>
</dbReference>
<keyword evidence="1" id="KW-0560">Oxidoreductase</keyword>
<protein>
    <submittedName>
        <fullName evidence="3">Predicted oxidoreductase</fullName>
    </submittedName>
</protein>
<accession>A0A1H1WSP1</accession>
<dbReference type="Pfam" id="PF00248">
    <property type="entry name" value="Aldo_ket_red"/>
    <property type="match status" value="1"/>
</dbReference>